<feature type="domain" description="Glycosyl hydrolase family 98 putative carbohydrate-binding module" evidence="1">
    <location>
        <begin position="90"/>
        <end position="170"/>
    </location>
</feature>
<dbReference type="SUPFAM" id="SSF49785">
    <property type="entry name" value="Galactose-binding domain-like"/>
    <property type="match status" value="1"/>
</dbReference>
<reference evidence="4" key="1">
    <citation type="journal article" date="2019" name="Int. J. Syst. Evol. Microbiol.">
        <title>The Global Catalogue of Microorganisms (GCM) 10K type strain sequencing project: providing services to taxonomists for standard genome sequencing and annotation.</title>
        <authorList>
            <consortium name="The Broad Institute Genomics Platform"/>
            <consortium name="The Broad Institute Genome Sequencing Center for Infectious Disease"/>
            <person name="Wu L."/>
            <person name="Ma J."/>
        </authorList>
    </citation>
    <scope>NUCLEOTIDE SEQUENCE [LARGE SCALE GENOMIC DNA]</scope>
    <source>
        <strain evidence="4">JCM 31486</strain>
    </source>
</reference>
<dbReference type="Gene3D" id="2.60.120.1060">
    <property type="entry name" value="NPCBM/NEW2 domain"/>
    <property type="match status" value="1"/>
</dbReference>
<dbReference type="InterPro" id="IPR013222">
    <property type="entry name" value="Glyco_hyd_98_carb-bd"/>
</dbReference>
<keyword evidence="4" id="KW-1185">Reference proteome</keyword>
<proteinExistence type="predicted"/>
<name>A0ABW3MKZ2_9PSEU</name>
<evidence type="ECO:0000259" key="2">
    <source>
        <dbReference type="Pfam" id="PF10633"/>
    </source>
</evidence>
<feature type="non-terminal residue" evidence="3">
    <location>
        <position position="170"/>
    </location>
</feature>
<gene>
    <name evidence="3" type="ORF">ACFQ1S_39740</name>
</gene>
<accession>A0ABW3MKZ2</accession>
<dbReference type="Proteomes" id="UP001597045">
    <property type="component" value="Unassembled WGS sequence"/>
</dbReference>
<feature type="domain" description="Alpha-galactosidase NEW3" evidence="2">
    <location>
        <begin position="3"/>
        <end position="50"/>
    </location>
</feature>
<evidence type="ECO:0000313" key="3">
    <source>
        <dbReference type="EMBL" id="MFD1051240.1"/>
    </source>
</evidence>
<comment type="caution">
    <text evidence="3">The sequence shown here is derived from an EMBL/GenBank/DDBJ whole genome shotgun (WGS) entry which is preliminary data.</text>
</comment>
<sequence length="170" mass="17877">MDTPVAGVSLYPRVPAGWTVTGSAVTARKLKPGQELTGTWTVKAPEAYGYIDIPVVAKFDNGLEDEQVTKVHVWKPLPAGWFYVSDLPFTGTAQKDLAANGNPIAIRRVPYGKGLGATSNTQVQLTLDGCTEFVADVGVDDQAGLDVARQKVGGTAGFVVQGDGKTLADT</sequence>
<dbReference type="InterPro" id="IPR008979">
    <property type="entry name" value="Galactose-bd-like_sf"/>
</dbReference>
<organism evidence="3 4">
    <name type="scientific">Kibdelosporangium lantanae</name>
    <dbReference type="NCBI Taxonomy" id="1497396"/>
    <lineage>
        <taxon>Bacteria</taxon>
        <taxon>Bacillati</taxon>
        <taxon>Actinomycetota</taxon>
        <taxon>Actinomycetes</taxon>
        <taxon>Pseudonocardiales</taxon>
        <taxon>Pseudonocardiaceae</taxon>
        <taxon>Kibdelosporangium</taxon>
    </lineage>
</organism>
<evidence type="ECO:0000259" key="1">
    <source>
        <dbReference type="Pfam" id="PF08305"/>
    </source>
</evidence>
<evidence type="ECO:0000313" key="4">
    <source>
        <dbReference type="Proteomes" id="UP001597045"/>
    </source>
</evidence>
<dbReference type="EMBL" id="JBHTIS010003439">
    <property type="protein sequence ID" value="MFD1051240.1"/>
    <property type="molecule type" value="Genomic_DNA"/>
</dbReference>
<dbReference type="Pfam" id="PF08305">
    <property type="entry name" value="NPCBM"/>
    <property type="match status" value="1"/>
</dbReference>
<protein>
    <submittedName>
        <fullName evidence="3">NPCBM/NEW2 domain-containing protein</fullName>
    </submittedName>
</protein>
<dbReference type="InterPro" id="IPR018905">
    <property type="entry name" value="A-galactase_NEW3"/>
</dbReference>
<dbReference type="Pfam" id="PF10633">
    <property type="entry name" value="NPCBM_assoc"/>
    <property type="match status" value="1"/>
</dbReference>
<dbReference type="InterPro" id="IPR038637">
    <property type="entry name" value="NPCBM_sf"/>
</dbReference>